<proteinExistence type="predicted"/>
<protein>
    <submittedName>
        <fullName evidence="1">Uncharacterized protein</fullName>
    </submittedName>
</protein>
<evidence type="ECO:0000313" key="1">
    <source>
        <dbReference type="EMBL" id="PWZ43690.1"/>
    </source>
</evidence>
<comment type="caution">
    <text evidence="1">The sequence shown here is derived from an EMBL/GenBank/DDBJ whole genome shotgun (WGS) entry which is preliminary data.</text>
</comment>
<name>A0A3L6G5K4_MAIZE</name>
<evidence type="ECO:0000313" key="2">
    <source>
        <dbReference type="Proteomes" id="UP000251960"/>
    </source>
</evidence>
<accession>A0A3L6G5K4</accession>
<reference evidence="1 2" key="1">
    <citation type="journal article" date="2018" name="Nat. Genet.">
        <title>Extensive intraspecific gene order and gene structural variations between Mo17 and other maize genomes.</title>
        <authorList>
            <person name="Sun S."/>
            <person name="Zhou Y."/>
            <person name="Chen J."/>
            <person name="Shi J."/>
            <person name="Zhao H."/>
            <person name="Zhao H."/>
            <person name="Song W."/>
            <person name="Zhang M."/>
            <person name="Cui Y."/>
            <person name="Dong X."/>
            <person name="Liu H."/>
            <person name="Ma X."/>
            <person name="Jiao Y."/>
            <person name="Wang B."/>
            <person name="Wei X."/>
            <person name="Stein J.C."/>
            <person name="Glaubitz J.C."/>
            <person name="Lu F."/>
            <person name="Yu G."/>
            <person name="Liang C."/>
            <person name="Fengler K."/>
            <person name="Li B."/>
            <person name="Rafalski A."/>
            <person name="Schnable P.S."/>
            <person name="Ware D.H."/>
            <person name="Buckler E.S."/>
            <person name="Lai J."/>
        </authorList>
    </citation>
    <scope>NUCLEOTIDE SEQUENCE [LARGE SCALE GENOMIC DNA]</scope>
    <source>
        <strain evidence="2">cv. Missouri 17</strain>
        <tissue evidence="1">Seedling</tissue>
    </source>
</reference>
<dbReference type="AlphaFoldDB" id="A0A3L6G5K4"/>
<gene>
    <name evidence="1" type="ORF">Zm00014a_033822</name>
</gene>
<organism evidence="1 2">
    <name type="scientific">Zea mays</name>
    <name type="common">Maize</name>
    <dbReference type="NCBI Taxonomy" id="4577"/>
    <lineage>
        <taxon>Eukaryota</taxon>
        <taxon>Viridiplantae</taxon>
        <taxon>Streptophyta</taxon>
        <taxon>Embryophyta</taxon>
        <taxon>Tracheophyta</taxon>
        <taxon>Spermatophyta</taxon>
        <taxon>Magnoliopsida</taxon>
        <taxon>Liliopsida</taxon>
        <taxon>Poales</taxon>
        <taxon>Poaceae</taxon>
        <taxon>PACMAD clade</taxon>
        <taxon>Panicoideae</taxon>
        <taxon>Andropogonodae</taxon>
        <taxon>Andropogoneae</taxon>
        <taxon>Tripsacinae</taxon>
        <taxon>Zea</taxon>
    </lineage>
</organism>
<sequence length="50" mass="5667">MEQRVYCIYDEAIKGERVGGGTTRSDGDGSWLLHRCEPFFRGSFRAISVL</sequence>
<dbReference type="EMBL" id="NCVQ01000002">
    <property type="protein sequence ID" value="PWZ43690.1"/>
    <property type="molecule type" value="Genomic_DNA"/>
</dbReference>
<dbReference type="Proteomes" id="UP000251960">
    <property type="component" value="Chromosome 10"/>
</dbReference>